<evidence type="ECO:0000313" key="2">
    <source>
        <dbReference type="Proteomes" id="UP001139971"/>
    </source>
</evidence>
<dbReference type="Pfam" id="PF14345">
    <property type="entry name" value="GDYXXLXY"/>
    <property type="match status" value="1"/>
</dbReference>
<sequence length="172" mass="18690">MKRWQIATLVGGLVLALAVVNALVFARERLLRDGRVVLLELAPVDPRSLMQGDYMALDYAIARELTTAGLGNAVEPPRANQDGYAILALDEHGVARLVREQVAATPREAGEVALEFRRRGQRVGIASNAWFFAEGTAALYEPARYGELRVSDGGHALLAGLRDAQFGRLPAR</sequence>
<reference evidence="1" key="1">
    <citation type="submission" date="2023-02" db="EMBL/GenBank/DDBJ databases">
        <title>Tahibacter soli sp. nov. isolated from soil.</title>
        <authorList>
            <person name="Baek J.H."/>
            <person name="Lee J.K."/>
            <person name="Choi D.G."/>
            <person name="Jeon C.O."/>
        </authorList>
    </citation>
    <scope>NUCLEOTIDE SEQUENCE</scope>
    <source>
        <strain evidence="1">BL</strain>
    </source>
</reference>
<comment type="caution">
    <text evidence="1">The sequence shown here is derived from an EMBL/GenBank/DDBJ whole genome shotgun (WGS) entry which is preliminary data.</text>
</comment>
<organism evidence="1 2">
    <name type="scientific">Tahibacter soli</name>
    <dbReference type="NCBI Taxonomy" id="2983605"/>
    <lineage>
        <taxon>Bacteria</taxon>
        <taxon>Pseudomonadati</taxon>
        <taxon>Pseudomonadota</taxon>
        <taxon>Gammaproteobacteria</taxon>
        <taxon>Lysobacterales</taxon>
        <taxon>Rhodanobacteraceae</taxon>
        <taxon>Tahibacter</taxon>
    </lineage>
</organism>
<evidence type="ECO:0000313" key="1">
    <source>
        <dbReference type="EMBL" id="MDC8014274.1"/>
    </source>
</evidence>
<dbReference type="AlphaFoldDB" id="A0A9X3YKZ8"/>
<dbReference type="EMBL" id="JAOVZO020000018">
    <property type="protein sequence ID" value="MDC8014274.1"/>
    <property type="molecule type" value="Genomic_DNA"/>
</dbReference>
<proteinExistence type="predicted"/>
<dbReference type="RefSeq" id="WP_263541910.1">
    <property type="nucleotide sequence ID" value="NZ_JAOVZO020000018.1"/>
</dbReference>
<name>A0A9X3YKZ8_9GAMM</name>
<dbReference type="Proteomes" id="UP001139971">
    <property type="component" value="Unassembled WGS sequence"/>
</dbReference>
<dbReference type="InterPro" id="IPR025833">
    <property type="entry name" value="GDYXXLXY"/>
</dbReference>
<protein>
    <submittedName>
        <fullName evidence="1">GDYXXLXY domain-containing protein</fullName>
    </submittedName>
</protein>
<accession>A0A9X3YKZ8</accession>
<keyword evidence="2" id="KW-1185">Reference proteome</keyword>
<gene>
    <name evidence="1" type="ORF">OD750_017145</name>
</gene>